<comment type="subcellular location">
    <subcellularLocation>
        <location evidence="1">Cell outer membrane</location>
    </subcellularLocation>
</comment>
<keyword evidence="3" id="KW-0998">Cell outer membrane</keyword>
<evidence type="ECO:0000313" key="6">
    <source>
        <dbReference type="Proteomes" id="UP001500353"/>
    </source>
</evidence>
<dbReference type="Proteomes" id="UP001500353">
    <property type="component" value="Unassembled WGS sequence"/>
</dbReference>
<keyword evidence="6" id="KW-1185">Reference proteome</keyword>
<dbReference type="Pfam" id="PF14905">
    <property type="entry name" value="OMP_b-brl_3"/>
    <property type="match status" value="1"/>
</dbReference>
<proteinExistence type="predicted"/>
<protein>
    <submittedName>
        <fullName evidence="5">Outer membrane beta-barrel family protein</fullName>
    </submittedName>
</protein>
<evidence type="ECO:0000259" key="4">
    <source>
        <dbReference type="Pfam" id="PF14905"/>
    </source>
</evidence>
<gene>
    <name evidence="5" type="ORF">GCM10023210_24620</name>
</gene>
<evidence type="ECO:0000256" key="2">
    <source>
        <dbReference type="ARBA" id="ARBA00023136"/>
    </source>
</evidence>
<sequence>MLNNNKYKLLNSLKDKIMKTPILIAAIFFSGLTFAQEKKQDSTKTKSIEGVTLTKQVFKKQSDRFVYDVASSPVAKGNTTFDLLKQTPLLSTTDDKTLKIAGKNNALIFINGRKTNMDAESLTQFLKNTPAENIQKIEVITVPGSEYQVESSDGIINIVLKKKMSDGTSGNMRMSNTQNKFNASNASFSVNYRKNKLGINANLSGGENINPQSYILKNRTGNVQNESVGDIDDPNKNIGGYLNIDYQLNEKSNLALSWNSWANKSYNSTINLLNTITRYDNNNNLISTDYTRTKNKEDARNYNNSVNLNYELKLDSLGSKLNLNAAYLNYKRFQYSDNNTMISDVVGSTSGFSRNGQKIVQEIPQIINNFSGTVDYIQKFKNDFTFSAGGNFNKTKTDNDTKNFTYDYIYNSAGELQLVNLTTDPNHFIYDENIYGAYLTLEKKFSDKFSGKVGARYEITNSLGTSDNAKQPEYQRIERNYNNLLPYLSFNYAINDKNNISYSFSSRMRRPSFWELNPVKNIITQDNYTQNNPFVKASSTYNQELTYMYKNSYFLILNHSYEKDQITQVPLQRSYIDPETNQKRVQLAYIRTNFGDKQEMSAMLGIQKSLFKQYLTLNFNAGVQHNINNGTLNTDPTTGQVFDTYVNDRKSTSLVVTSNNTIRLDKKKTWFLGVNFFYVDKQQIELGVLKNLMSLDLSIKKNWNDWTFAVNVNDVLRTNVVEIEDMQSSGNYNYIKNDMYRRNITVSLTYNFGNQKVKKVRDIESASDAIKNRTR</sequence>
<reference evidence="6" key="1">
    <citation type="journal article" date="2019" name="Int. J. Syst. Evol. Microbiol.">
        <title>The Global Catalogue of Microorganisms (GCM) 10K type strain sequencing project: providing services to taxonomists for standard genome sequencing and annotation.</title>
        <authorList>
            <consortium name="The Broad Institute Genomics Platform"/>
            <consortium name="The Broad Institute Genome Sequencing Center for Infectious Disease"/>
            <person name="Wu L."/>
            <person name="Ma J."/>
        </authorList>
    </citation>
    <scope>NUCLEOTIDE SEQUENCE [LARGE SCALE GENOMIC DNA]</scope>
    <source>
        <strain evidence="6">JCM 18019</strain>
    </source>
</reference>
<keyword evidence="2" id="KW-0472">Membrane</keyword>
<dbReference type="PANTHER" id="PTHR40980">
    <property type="entry name" value="PLUG DOMAIN-CONTAINING PROTEIN"/>
    <property type="match status" value="1"/>
</dbReference>
<dbReference type="InterPro" id="IPR036942">
    <property type="entry name" value="Beta-barrel_TonB_sf"/>
</dbReference>
<name>A0ABP9MFG6_9FLAO</name>
<dbReference type="Gene3D" id="2.40.170.20">
    <property type="entry name" value="TonB-dependent receptor, beta-barrel domain"/>
    <property type="match status" value="1"/>
</dbReference>
<feature type="domain" description="Outer membrane protein beta-barrel" evidence="4">
    <location>
        <begin position="313"/>
        <end position="750"/>
    </location>
</feature>
<evidence type="ECO:0000256" key="1">
    <source>
        <dbReference type="ARBA" id="ARBA00004442"/>
    </source>
</evidence>
<evidence type="ECO:0000256" key="3">
    <source>
        <dbReference type="ARBA" id="ARBA00023237"/>
    </source>
</evidence>
<dbReference type="EMBL" id="BAABHX010000003">
    <property type="protein sequence ID" value="GAA5093695.1"/>
    <property type="molecule type" value="Genomic_DNA"/>
</dbReference>
<dbReference type="InterPro" id="IPR041700">
    <property type="entry name" value="OMP_b-brl_3"/>
</dbReference>
<dbReference type="SUPFAM" id="SSF56935">
    <property type="entry name" value="Porins"/>
    <property type="match status" value="1"/>
</dbReference>
<comment type="caution">
    <text evidence="5">The sequence shown here is derived from an EMBL/GenBank/DDBJ whole genome shotgun (WGS) entry which is preliminary data.</text>
</comment>
<organism evidence="5 6">
    <name type="scientific">Chryseobacterium ginsengisoli</name>
    <dbReference type="NCBI Taxonomy" id="363853"/>
    <lineage>
        <taxon>Bacteria</taxon>
        <taxon>Pseudomonadati</taxon>
        <taxon>Bacteroidota</taxon>
        <taxon>Flavobacteriia</taxon>
        <taxon>Flavobacteriales</taxon>
        <taxon>Weeksellaceae</taxon>
        <taxon>Chryseobacterium group</taxon>
        <taxon>Chryseobacterium</taxon>
    </lineage>
</organism>
<dbReference type="PANTHER" id="PTHR40980:SF4">
    <property type="entry name" value="TONB-DEPENDENT RECEPTOR-LIKE BETA-BARREL DOMAIN-CONTAINING PROTEIN"/>
    <property type="match status" value="1"/>
</dbReference>
<evidence type="ECO:0000313" key="5">
    <source>
        <dbReference type="EMBL" id="GAA5093695.1"/>
    </source>
</evidence>
<accession>A0ABP9MFG6</accession>